<keyword evidence="3" id="KW-0479">Metal-binding</keyword>
<dbReference type="GO" id="GO:0008270">
    <property type="term" value="F:zinc ion binding"/>
    <property type="evidence" value="ECO:0007669"/>
    <property type="project" value="UniProtKB-KW"/>
</dbReference>
<name>A0AAE9D198_CAEBR</name>
<evidence type="ECO:0000256" key="8">
    <source>
        <dbReference type="SAM" id="Phobius"/>
    </source>
</evidence>
<dbReference type="Proteomes" id="UP000827892">
    <property type="component" value="Chromosome V"/>
</dbReference>
<dbReference type="AlphaFoldDB" id="A0AAE9D198"/>
<evidence type="ECO:0000313" key="10">
    <source>
        <dbReference type="EMBL" id="ULT90919.1"/>
    </source>
</evidence>
<evidence type="ECO:0000256" key="6">
    <source>
        <dbReference type="ARBA" id="ARBA00022989"/>
    </source>
</evidence>
<dbReference type="Pfam" id="PF01027">
    <property type="entry name" value="Bax1-I"/>
    <property type="match status" value="1"/>
</dbReference>
<dbReference type="PROSITE" id="PS51292">
    <property type="entry name" value="ZF_RING_CH"/>
    <property type="match status" value="1"/>
</dbReference>
<feature type="domain" description="RING-CH-type" evidence="9">
    <location>
        <begin position="48"/>
        <end position="106"/>
    </location>
</feature>
<comment type="subcellular location">
    <subcellularLocation>
        <location evidence="1">Membrane</location>
        <topology evidence="1">Multi-pass membrane protein</topology>
    </subcellularLocation>
</comment>
<feature type="transmembrane region" description="Helical" evidence="8">
    <location>
        <begin position="349"/>
        <end position="371"/>
    </location>
</feature>
<organism evidence="10 11">
    <name type="scientific">Caenorhabditis briggsae</name>
    <dbReference type="NCBI Taxonomy" id="6238"/>
    <lineage>
        <taxon>Eukaryota</taxon>
        <taxon>Metazoa</taxon>
        <taxon>Ecdysozoa</taxon>
        <taxon>Nematoda</taxon>
        <taxon>Chromadorea</taxon>
        <taxon>Rhabditida</taxon>
        <taxon>Rhabditina</taxon>
        <taxon>Rhabditomorpha</taxon>
        <taxon>Rhabditoidea</taxon>
        <taxon>Rhabditidae</taxon>
        <taxon>Peloderinae</taxon>
        <taxon>Caenorhabditis</taxon>
    </lineage>
</organism>
<gene>
    <name evidence="10" type="ORF">L3Y34_008901</name>
</gene>
<feature type="transmembrane region" description="Helical" evidence="8">
    <location>
        <begin position="411"/>
        <end position="434"/>
    </location>
</feature>
<feature type="transmembrane region" description="Helical" evidence="8">
    <location>
        <begin position="295"/>
        <end position="314"/>
    </location>
</feature>
<dbReference type="GO" id="GO:0016020">
    <property type="term" value="C:membrane"/>
    <property type="evidence" value="ECO:0007669"/>
    <property type="project" value="UniProtKB-SubCell"/>
</dbReference>
<dbReference type="SMART" id="SM00744">
    <property type="entry name" value="RINGv"/>
    <property type="match status" value="1"/>
</dbReference>
<keyword evidence="4" id="KW-0863">Zinc-finger</keyword>
<proteinExistence type="predicted"/>
<dbReference type="EMBL" id="CP090895">
    <property type="protein sequence ID" value="ULT90919.1"/>
    <property type="molecule type" value="Genomic_DNA"/>
</dbReference>
<evidence type="ECO:0000256" key="7">
    <source>
        <dbReference type="ARBA" id="ARBA00023136"/>
    </source>
</evidence>
<dbReference type="InterPro" id="IPR006214">
    <property type="entry name" value="Bax_inhibitor_1-related"/>
</dbReference>
<evidence type="ECO:0000256" key="4">
    <source>
        <dbReference type="ARBA" id="ARBA00022771"/>
    </source>
</evidence>
<feature type="transmembrane region" description="Helical" evidence="8">
    <location>
        <begin position="383"/>
        <end position="405"/>
    </location>
</feature>
<protein>
    <recommendedName>
        <fullName evidence="9">RING-CH-type domain-containing protein</fullName>
    </recommendedName>
</protein>
<sequence length="472" mass="53876">MSETNSTNNTAISSSSYLSLKSTQAASPQPQPQGFRPAWLFESSSETNSGSPRRICRICQMHEGEMVRPCDCAGTMGDVHEECLTKWVNMSHKKSCEICKSEYSQSGAQFKPFKGWTRPKFNFKNVFHLLLIVILSLLIAYVMCIMKERYFYKRVIERNMFSRPDDSGRIFLLVILGIAVLNNVYTLTKSVIFYLKQQRQIRFLFFRIFSNFHCSSLSLILHPRVSQLKMEQGYGTTTNDNPDGKYSIHFSNQSVRAAFVRKVFMLVTIMFGITAAFCVIPMASKPFREWVNNNFWVYLIAIIVFLVVSIALSCCGNLRRTFPTNIILLTIFTLSAATMTMFITACYTVFSVLICLCITTVCSGSVVIFAMKTKSDLTSKIGIMFMLSMVLFSFGMFALIFTLAFKWYFLYSVYSGLAALLMMFYLAIDVQLLMGGRKYELSPEDYIFAAMEIFLDILNIFLMLLNIFGRGR</sequence>
<dbReference type="Gene3D" id="3.30.40.10">
    <property type="entry name" value="Zinc/RING finger domain, C3HC4 (zinc finger)"/>
    <property type="match status" value="1"/>
</dbReference>
<dbReference type="Pfam" id="PF12906">
    <property type="entry name" value="RINGv"/>
    <property type="match status" value="1"/>
</dbReference>
<dbReference type="CDD" id="cd10428">
    <property type="entry name" value="LFG_like"/>
    <property type="match status" value="1"/>
</dbReference>
<keyword evidence="7 8" id="KW-0472">Membrane</keyword>
<evidence type="ECO:0000256" key="2">
    <source>
        <dbReference type="ARBA" id="ARBA00022692"/>
    </source>
</evidence>
<dbReference type="InterPro" id="IPR011016">
    <property type="entry name" value="Znf_RING-CH"/>
</dbReference>
<evidence type="ECO:0000256" key="1">
    <source>
        <dbReference type="ARBA" id="ARBA00004141"/>
    </source>
</evidence>
<feature type="transmembrane region" description="Helical" evidence="8">
    <location>
        <begin position="263"/>
        <end position="283"/>
    </location>
</feature>
<feature type="transmembrane region" description="Helical" evidence="8">
    <location>
        <begin position="446"/>
        <end position="468"/>
    </location>
</feature>
<feature type="transmembrane region" description="Helical" evidence="8">
    <location>
        <begin position="126"/>
        <end position="146"/>
    </location>
</feature>
<evidence type="ECO:0000256" key="5">
    <source>
        <dbReference type="ARBA" id="ARBA00022833"/>
    </source>
</evidence>
<dbReference type="PANTHER" id="PTHR23291">
    <property type="entry name" value="BAX INHIBITOR-RELATED"/>
    <property type="match status" value="1"/>
</dbReference>
<keyword evidence="6 8" id="KW-1133">Transmembrane helix</keyword>
<dbReference type="PANTHER" id="PTHR23291:SF33">
    <property type="entry name" value="TRANSMEMBRANE BAX INHIBITOR MOTIF-CONTAINING PROTEIN 4"/>
    <property type="match status" value="1"/>
</dbReference>
<keyword evidence="2 8" id="KW-0812">Transmembrane</keyword>
<dbReference type="SUPFAM" id="SSF57850">
    <property type="entry name" value="RING/U-box"/>
    <property type="match status" value="1"/>
</dbReference>
<evidence type="ECO:0000313" key="11">
    <source>
        <dbReference type="Proteomes" id="UP000827892"/>
    </source>
</evidence>
<dbReference type="InterPro" id="IPR013083">
    <property type="entry name" value="Znf_RING/FYVE/PHD"/>
</dbReference>
<evidence type="ECO:0000259" key="9">
    <source>
        <dbReference type="PROSITE" id="PS51292"/>
    </source>
</evidence>
<feature type="transmembrane region" description="Helical" evidence="8">
    <location>
        <begin position="167"/>
        <end position="188"/>
    </location>
</feature>
<evidence type="ECO:0000256" key="3">
    <source>
        <dbReference type="ARBA" id="ARBA00022723"/>
    </source>
</evidence>
<accession>A0AAE9D198</accession>
<reference evidence="10 11" key="1">
    <citation type="submission" date="2022-02" db="EMBL/GenBank/DDBJ databases">
        <title>Chromosome-level reference genomes for two strains of Caenorhabditis briggsae: an improved platform for comparative genomics.</title>
        <authorList>
            <person name="Stevens L."/>
            <person name="Andersen E.C."/>
        </authorList>
    </citation>
    <scope>NUCLEOTIDE SEQUENCE [LARGE SCALE GENOMIC DNA]</scope>
    <source>
        <strain evidence="10">QX1410_ONT</strain>
        <tissue evidence="10">Whole-organism</tissue>
    </source>
</reference>
<keyword evidence="5" id="KW-0862">Zinc</keyword>